<name>A0ABN2DGH9_9ACTN</name>
<dbReference type="InterPro" id="IPR043128">
    <property type="entry name" value="Rev_trsase/Diguanyl_cyclase"/>
</dbReference>
<evidence type="ECO:0000256" key="2">
    <source>
        <dbReference type="SAM" id="Phobius"/>
    </source>
</evidence>
<protein>
    <recommendedName>
        <fullName evidence="3">GGDEF domain-containing protein</fullName>
    </recommendedName>
</protein>
<comment type="caution">
    <text evidence="4">The sequence shown here is derived from an EMBL/GenBank/DDBJ whole genome shotgun (WGS) entry which is preliminary data.</text>
</comment>
<dbReference type="NCBIfam" id="TIGR00254">
    <property type="entry name" value="GGDEF"/>
    <property type="match status" value="1"/>
</dbReference>
<evidence type="ECO:0000259" key="3">
    <source>
        <dbReference type="Pfam" id="PF00990"/>
    </source>
</evidence>
<feature type="compositionally biased region" description="Basic residues" evidence="1">
    <location>
        <begin position="194"/>
        <end position="205"/>
    </location>
</feature>
<evidence type="ECO:0000313" key="4">
    <source>
        <dbReference type="EMBL" id="GAA1575325.1"/>
    </source>
</evidence>
<dbReference type="SUPFAM" id="SSF55073">
    <property type="entry name" value="Nucleotide cyclase"/>
    <property type="match status" value="1"/>
</dbReference>
<dbReference type="InterPro" id="IPR000160">
    <property type="entry name" value="GGDEF_dom"/>
</dbReference>
<feature type="transmembrane region" description="Helical" evidence="2">
    <location>
        <begin position="80"/>
        <end position="100"/>
    </location>
</feature>
<dbReference type="RefSeq" id="WP_344515315.1">
    <property type="nucleotide sequence ID" value="NZ_BAAAQD010000054.1"/>
</dbReference>
<dbReference type="Proteomes" id="UP001501470">
    <property type="component" value="Unassembled WGS sequence"/>
</dbReference>
<organism evidence="4 5">
    <name type="scientific">Dactylosporangium maewongense</name>
    <dbReference type="NCBI Taxonomy" id="634393"/>
    <lineage>
        <taxon>Bacteria</taxon>
        <taxon>Bacillati</taxon>
        <taxon>Actinomycetota</taxon>
        <taxon>Actinomycetes</taxon>
        <taxon>Micromonosporales</taxon>
        <taxon>Micromonosporaceae</taxon>
        <taxon>Dactylosporangium</taxon>
    </lineage>
</organism>
<feature type="compositionally biased region" description="Basic and acidic residues" evidence="1">
    <location>
        <begin position="207"/>
        <end position="232"/>
    </location>
</feature>
<accession>A0ABN2DGH9</accession>
<dbReference type="Gene3D" id="3.30.70.270">
    <property type="match status" value="1"/>
</dbReference>
<dbReference type="PANTHER" id="PTHR46663">
    <property type="entry name" value="DIGUANYLATE CYCLASE DGCT-RELATED"/>
    <property type="match status" value="1"/>
</dbReference>
<dbReference type="Pfam" id="PF00990">
    <property type="entry name" value="GGDEF"/>
    <property type="match status" value="1"/>
</dbReference>
<feature type="region of interest" description="Disordered" evidence="1">
    <location>
        <begin position="190"/>
        <end position="245"/>
    </location>
</feature>
<keyword evidence="2" id="KW-0472">Membrane</keyword>
<evidence type="ECO:0000256" key="1">
    <source>
        <dbReference type="SAM" id="MobiDB-lite"/>
    </source>
</evidence>
<proteinExistence type="predicted"/>
<evidence type="ECO:0000313" key="5">
    <source>
        <dbReference type="Proteomes" id="UP001501470"/>
    </source>
</evidence>
<dbReference type="EMBL" id="BAAAQD010000054">
    <property type="protein sequence ID" value="GAA1575325.1"/>
    <property type="molecule type" value="Genomic_DNA"/>
</dbReference>
<keyword evidence="2" id="KW-1133">Transmembrane helix</keyword>
<dbReference type="PANTHER" id="PTHR46663:SF2">
    <property type="entry name" value="GGDEF DOMAIN-CONTAINING PROTEIN"/>
    <property type="match status" value="1"/>
</dbReference>
<gene>
    <name evidence="4" type="ORF">GCM10009827_116480</name>
</gene>
<dbReference type="InterPro" id="IPR052163">
    <property type="entry name" value="DGC-Regulatory_Protein"/>
</dbReference>
<keyword evidence="2" id="KW-0812">Transmembrane</keyword>
<reference evidence="4 5" key="1">
    <citation type="journal article" date="2019" name="Int. J. Syst. Evol. Microbiol.">
        <title>The Global Catalogue of Microorganisms (GCM) 10K type strain sequencing project: providing services to taxonomists for standard genome sequencing and annotation.</title>
        <authorList>
            <consortium name="The Broad Institute Genomics Platform"/>
            <consortium name="The Broad Institute Genome Sequencing Center for Infectious Disease"/>
            <person name="Wu L."/>
            <person name="Ma J."/>
        </authorList>
    </citation>
    <scope>NUCLEOTIDE SEQUENCE [LARGE SCALE GENOMIC DNA]</scope>
    <source>
        <strain evidence="4 5">JCM 15933</strain>
    </source>
</reference>
<sequence>MSVRGIDFLNQALSSVPHDAVRVSLSDADEEIGTIGRGVPLLDADLQRRVILNAGQREWQLTVAPTTKLLATVSRNASTWTLFGGLALTAMLAALIGVLAGSRSRALRNVDRATAALREDIDRRRAVEARLREREEELHHLAFHDALTGLANRSLFYECVEAAVAAAASSGSNPAILFIDLDGFKLVNDPLVTRPHHPDRRRAPATRRTDRADLGRPEHSRQRRDAKADRRMGLAACHPAAPPRR</sequence>
<keyword evidence="5" id="KW-1185">Reference proteome</keyword>
<feature type="domain" description="GGDEF" evidence="3">
    <location>
        <begin position="142"/>
        <end position="189"/>
    </location>
</feature>
<dbReference type="InterPro" id="IPR029787">
    <property type="entry name" value="Nucleotide_cyclase"/>
</dbReference>